<dbReference type="AlphaFoldDB" id="A0A7Y0L7C8"/>
<organism evidence="4 5">
    <name type="scientific">Sulfobacillus harzensis</name>
    <dbReference type="NCBI Taxonomy" id="2729629"/>
    <lineage>
        <taxon>Bacteria</taxon>
        <taxon>Bacillati</taxon>
        <taxon>Bacillota</taxon>
        <taxon>Clostridia</taxon>
        <taxon>Eubacteriales</taxon>
        <taxon>Clostridiales Family XVII. Incertae Sedis</taxon>
        <taxon>Sulfobacillus</taxon>
    </lineage>
</organism>
<name>A0A7Y0L7C8_9FIRM</name>
<dbReference type="Proteomes" id="UP000533476">
    <property type="component" value="Unassembled WGS sequence"/>
</dbReference>
<keyword evidence="2 4" id="KW-0378">Hydrolase</keyword>
<dbReference type="PANTHER" id="PTHR43540">
    <property type="entry name" value="PEROXYUREIDOACRYLATE/UREIDOACRYLATE AMIDOHYDROLASE-RELATED"/>
    <property type="match status" value="1"/>
</dbReference>
<gene>
    <name evidence="4" type="ORF">HIJ39_20295</name>
</gene>
<dbReference type="RefSeq" id="WP_169102865.1">
    <property type="nucleotide sequence ID" value="NZ_JABBVZ010000132.1"/>
</dbReference>
<comment type="similarity">
    <text evidence="1">Belongs to the isochorismatase family.</text>
</comment>
<dbReference type="GO" id="GO:0016787">
    <property type="term" value="F:hydrolase activity"/>
    <property type="evidence" value="ECO:0007669"/>
    <property type="project" value="UniProtKB-KW"/>
</dbReference>
<comment type="caution">
    <text evidence="4">The sequence shown here is derived from an EMBL/GenBank/DDBJ whole genome shotgun (WGS) entry which is preliminary data.</text>
</comment>
<feature type="domain" description="Isochorismatase-like" evidence="3">
    <location>
        <begin position="13"/>
        <end position="190"/>
    </location>
</feature>
<proteinExistence type="inferred from homology"/>
<evidence type="ECO:0000313" key="4">
    <source>
        <dbReference type="EMBL" id="NMP24657.1"/>
    </source>
</evidence>
<sequence>MTYQRLSIDPKHTALLVMDYQLSILGSLSEAEGLLSRMGKAIAVVRQYGVQVAYVRVAFDDADYDAVPETSRMAPAIKAAGRALHSESPATAVHHRVAPDAGDIVVRKTRMGAFSTTDLDARLRERQIHTLILAGVTTSGVVLSTVRDAHDRDYQVYILEDAMTDRDPHVHDFLVKKIFPQQAHVITIDELGGLLSSEDEGSST</sequence>
<dbReference type="EMBL" id="JABBVZ010000132">
    <property type="protein sequence ID" value="NMP24657.1"/>
    <property type="molecule type" value="Genomic_DNA"/>
</dbReference>
<evidence type="ECO:0000256" key="2">
    <source>
        <dbReference type="ARBA" id="ARBA00022801"/>
    </source>
</evidence>
<dbReference type="Gene3D" id="3.40.50.850">
    <property type="entry name" value="Isochorismatase-like"/>
    <property type="match status" value="1"/>
</dbReference>
<evidence type="ECO:0000259" key="3">
    <source>
        <dbReference type="Pfam" id="PF00857"/>
    </source>
</evidence>
<reference evidence="4 5" key="1">
    <citation type="submission" date="2020-04" db="EMBL/GenBank/DDBJ databases">
        <authorList>
            <person name="Zhang R."/>
            <person name="Schippers A."/>
        </authorList>
    </citation>
    <scope>NUCLEOTIDE SEQUENCE [LARGE SCALE GENOMIC DNA]</scope>
    <source>
        <strain evidence="4 5">DSM 109850</strain>
    </source>
</reference>
<dbReference type="SUPFAM" id="SSF52499">
    <property type="entry name" value="Isochorismatase-like hydrolases"/>
    <property type="match status" value="1"/>
</dbReference>
<dbReference type="InterPro" id="IPR050272">
    <property type="entry name" value="Isochorismatase-like_hydrls"/>
</dbReference>
<dbReference type="Pfam" id="PF00857">
    <property type="entry name" value="Isochorismatase"/>
    <property type="match status" value="1"/>
</dbReference>
<accession>A0A7Y0L7C8</accession>
<dbReference type="InterPro" id="IPR036380">
    <property type="entry name" value="Isochorismatase-like_sf"/>
</dbReference>
<dbReference type="CDD" id="cd00431">
    <property type="entry name" value="cysteine_hydrolases"/>
    <property type="match status" value="1"/>
</dbReference>
<evidence type="ECO:0000256" key="1">
    <source>
        <dbReference type="ARBA" id="ARBA00006336"/>
    </source>
</evidence>
<dbReference type="InterPro" id="IPR000868">
    <property type="entry name" value="Isochorismatase-like_dom"/>
</dbReference>
<keyword evidence="5" id="KW-1185">Reference proteome</keyword>
<evidence type="ECO:0000313" key="5">
    <source>
        <dbReference type="Proteomes" id="UP000533476"/>
    </source>
</evidence>
<protein>
    <submittedName>
        <fullName evidence="4">Cysteine hydrolase</fullName>
    </submittedName>
</protein>